<dbReference type="GeneID" id="106562908"/>
<accession>A0ABM3CGW8</accession>
<evidence type="ECO:0000256" key="3">
    <source>
        <dbReference type="ARBA" id="ARBA00022527"/>
    </source>
</evidence>
<evidence type="ECO:0000256" key="11">
    <source>
        <dbReference type="ARBA" id="ARBA00047430"/>
    </source>
</evidence>
<dbReference type="InterPro" id="IPR008271">
    <property type="entry name" value="Ser/Thr_kinase_AS"/>
</dbReference>
<dbReference type="PROSITE" id="PS50011">
    <property type="entry name" value="PROTEIN_KINASE_DOM"/>
    <property type="match status" value="1"/>
</dbReference>
<feature type="binding site" evidence="12">
    <location>
        <position position="42"/>
    </location>
    <ligand>
        <name>ATP</name>
        <dbReference type="ChEBI" id="CHEBI:30616"/>
    </ligand>
</feature>
<sequence>MAVTTCTRFTDDFQLYEELGKGAFSVVRRCVKLCTGQEYAAKIINTKKLSARDHQKLEREARICRLLKHSNIVRLHDSISEEGFHYLLFDLVTGGELFEDIVAREYYSEADASHCIQQILEAVLHCHQSGVVHRDLKPENLLLASKCKNAAVKLADFGLAIEVQGDQQAWFGFAGTPGYLSPEVLRKEAYGKPVDIWACGVILYILLVGYPPFWDEDQHKLYQQIKAGAYDFPSPEWDSVTPEAKNLINQMLTINPAKRITAQEALKHPWVSQRSTVASMMHRQETVECLKKFNARRKLKGAVLTAMLVTRNFSAKSLLNKKADIKPNSTRNSTVTSPKGTPSAALDSSDSNTTIEDEDVKLRKQEIIKITEQLIEAVNNGDFEAYAKICDPCLTSFEPEALGNLVEGMDFHRFYFDNLLSKNSKPIHTTILNPHVHLIGEDAACIAYIRLTQFVDGTGRPRSSQSEETRVWHRRESKWQNVHFHCSGAPAAPLQQ</sequence>
<evidence type="ECO:0000256" key="7">
    <source>
        <dbReference type="ARBA" id="ARBA00022777"/>
    </source>
</evidence>
<reference evidence="17" key="1">
    <citation type="submission" date="2025-08" db="UniProtKB">
        <authorList>
            <consortium name="RefSeq"/>
        </authorList>
    </citation>
    <scope>IDENTIFICATION</scope>
</reference>
<keyword evidence="4" id="KW-0597">Phosphoprotein</keyword>
<evidence type="ECO:0000256" key="2">
    <source>
        <dbReference type="ARBA" id="ARBA00012434"/>
    </source>
</evidence>
<evidence type="ECO:0000256" key="14">
    <source>
        <dbReference type="SAM" id="MobiDB-lite"/>
    </source>
</evidence>
<keyword evidence="3 13" id="KW-0723">Serine/threonine-protein kinase</keyword>
<keyword evidence="9" id="KW-0112">Calmodulin-binding</keyword>
<feature type="compositionally biased region" description="Polar residues" evidence="14">
    <location>
        <begin position="327"/>
        <end position="354"/>
    </location>
</feature>
<dbReference type="RefSeq" id="XP_045545800.1">
    <property type="nucleotide sequence ID" value="XM_045689844.1"/>
</dbReference>
<dbReference type="SUPFAM" id="SSF54427">
    <property type="entry name" value="NTF2-like"/>
    <property type="match status" value="1"/>
</dbReference>
<dbReference type="InterPro" id="IPR017441">
    <property type="entry name" value="Protein_kinase_ATP_BS"/>
</dbReference>
<dbReference type="SUPFAM" id="SSF56112">
    <property type="entry name" value="Protein kinase-like (PK-like)"/>
    <property type="match status" value="1"/>
</dbReference>
<evidence type="ECO:0000256" key="10">
    <source>
        <dbReference type="ARBA" id="ARBA00047307"/>
    </source>
</evidence>
<dbReference type="EC" id="2.7.11.17" evidence="2"/>
<feature type="domain" description="Protein kinase" evidence="15">
    <location>
        <begin position="13"/>
        <end position="271"/>
    </location>
</feature>
<keyword evidence="8 12" id="KW-0067">ATP-binding</keyword>
<evidence type="ECO:0000256" key="8">
    <source>
        <dbReference type="ARBA" id="ARBA00022840"/>
    </source>
</evidence>
<evidence type="ECO:0000256" key="9">
    <source>
        <dbReference type="ARBA" id="ARBA00022860"/>
    </source>
</evidence>
<organism evidence="16 17">
    <name type="scientific">Salmo salar</name>
    <name type="common">Atlantic salmon</name>
    <dbReference type="NCBI Taxonomy" id="8030"/>
    <lineage>
        <taxon>Eukaryota</taxon>
        <taxon>Metazoa</taxon>
        <taxon>Chordata</taxon>
        <taxon>Craniata</taxon>
        <taxon>Vertebrata</taxon>
        <taxon>Euteleostomi</taxon>
        <taxon>Actinopterygii</taxon>
        <taxon>Neopterygii</taxon>
        <taxon>Teleostei</taxon>
        <taxon>Protacanthopterygii</taxon>
        <taxon>Salmoniformes</taxon>
        <taxon>Salmonidae</taxon>
        <taxon>Salmoninae</taxon>
        <taxon>Salmo</taxon>
    </lineage>
</organism>
<comment type="catalytic activity">
    <reaction evidence="10">
        <text>L-threonyl-[protein] + ATP = O-phospho-L-threonyl-[protein] + ADP + H(+)</text>
        <dbReference type="Rhea" id="RHEA:46608"/>
        <dbReference type="Rhea" id="RHEA-COMP:11060"/>
        <dbReference type="Rhea" id="RHEA-COMP:11605"/>
        <dbReference type="ChEBI" id="CHEBI:15378"/>
        <dbReference type="ChEBI" id="CHEBI:30013"/>
        <dbReference type="ChEBI" id="CHEBI:30616"/>
        <dbReference type="ChEBI" id="CHEBI:61977"/>
        <dbReference type="ChEBI" id="CHEBI:456216"/>
        <dbReference type="EC" id="2.7.11.17"/>
    </reaction>
</comment>
<comment type="similarity">
    <text evidence="1">Belongs to the protein kinase superfamily. CAMK Ser/Thr protein kinase family. CaMK subfamily.</text>
</comment>
<dbReference type="PROSITE" id="PS00108">
    <property type="entry name" value="PROTEIN_KINASE_ST"/>
    <property type="match status" value="1"/>
</dbReference>
<dbReference type="PROSITE" id="PS00107">
    <property type="entry name" value="PROTEIN_KINASE_ATP"/>
    <property type="match status" value="1"/>
</dbReference>
<evidence type="ECO:0000256" key="1">
    <source>
        <dbReference type="ARBA" id="ARBA00005354"/>
    </source>
</evidence>
<dbReference type="PANTHER" id="PTHR24347">
    <property type="entry name" value="SERINE/THREONINE-PROTEIN KINASE"/>
    <property type="match status" value="1"/>
</dbReference>
<evidence type="ECO:0000256" key="6">
    <source>
        <dbReference type="ARBA" id="ARBA00022741"/>
    </source>
</evidence>
<dbReference type="GO" id="GO:0016301">
    <property type="term" value="F:kinase activity"/>
    <property type="evidence" value="ECO:0007669"/>
    <property type="project" value="UniProtKB-KW"/>
</dbReference>
<keyword evidence="6 12" id="KW-0547">Nucleotide-binding</keyword>
<evidence type="ECO:0000256" key="5">
    <source>
        <dbReference type="ARBA" id="ARBA00022679"/>
    </source>
</evidence>
<evidence type="ECO:0000256" key="12">
    <source>
        <dbReference type="PROSITE-ProRule" id="PRU10141"/>
    </source>
</evidence>
<dbReference type="InterPro" id="IPR011009">
    <property type="entry name" value="Kinase-like_dom_sf"/>
</dbReference>
<dbReference type="Pfam" id="PF00069">
    <property type="entry name" value="Pkinase"/>
    <property type="match status" value="1"/>
</dbReference>
<keyword evidence="5" id="KW-0808">Transferase</keyword>
<dbReference type="Gene3D" id="1.10.510.10">
    <property type="entry name" value="Transferase(Phosphotransferase) domain 1"/>
    <property type="match status" value="1"/>
</dbReference>
<dbReference type="Proteomes" id="UP001652741">
    <property type="component" value="Chromosome ssa11"/>
</dbReference>
<dbReference type="Gene3D" id="6.10.140.620">
    <property type="match status" value="1"/>
</dbReference>
<name>A0ABM3CGW8_SALSA</name>
<comment type="catalytic activity">
    <reaction evidence="11">
        <text>L-seryl-[protein] + ATP = O-phospho-L-seryl-[protein] + ADP + H(+)</text>
        <dbReference type="Rhea" id="RHEA:17989"/>
        <dbReference type="Rhea" id="RHEA-COMP:9863"/>
        <dbReference type="Rhea" id="RHEA-COMP:11604"/>
        <dbReference type="ChEBI" id="CHEBI:15378"/>
        <dbReference type="ChEBI" id="CHEBI:29999"/>
        <dbReference type="ChEBI" id="CHEBI:30616"/>
        <dbReference type="ChEBI" id="CHEBI:83421"/>
        <dbReference type="ChEBI" id="CHEBI:456216"/>
        <dbReference type="EC" id="2.7.11.17"/>
    </reaction>
</comment>
<dbReference type="CDD" id="cd14086">
    <property type="entry name" value="STKc_CaMKII"/>
    <property type="match status" value="1"/>
</dbReference>
<feature type="region of interest" description="Disordered" evidence="14">
    <location>
        <begin position="324"/>
        <end position="354"/>
    </location>
</feature>
<dbReference type="InterPro" id="IPR000719">
    <property type="entry name" value="Prot_kinase_dom"/>
</dbReference>
<evidence type="ECO:0000256" key="13">
    <source>
        <dbReference type="RuleBase" id="RU000304"/>
    </source>
</evidence>
<keyword evidence="16" id="KW-1185">Reference proteome</keyword>
<dbReference type="InterPro" id="IPR013543">
    <property type="entry name" value="Ca/CaM-dep_prot_kinase-assoc"/>
</dbReference>
<evidence type="ECO:0000313" key="17">
    <source>
        <dbReference type="RefSeq" id="XP_045545800.1"/>
    </source>
</evidence>
<dbReference type="Pfam" id="PF08332">
    <property type="entry name" value="CaMKII_AD"/>
    <property type="match status" value="1"/>
</dbReference>
<keyword evidence="7 17" id="KW-0418">Kinase</keyword>
<dbReference type="InterPro" id="IPR032710">
    <property type="entry name" value="NTF2-like_dom_sf"/>
</dbReference>
<dbReference type="Gene3D" id="3.10.450.50">
    <property type="match status" value="1"/>
</dbReference>
<evidence type="ECO:0000313" key="16">
    <source>
        <dbReference type="Proteomes" id="UP001652741"/>
    </source>
</evidence>
<evidence type="ECO:0000259" key="15">
    <source>
        <dbReference type="PROSITE" id="PS50011"/>
    </source>
</evidence>
<dbReference type="SMART" id="SM00220">
    <property type="entry name" value="S_TKc"/>
    <property type="match status" value="1"/>
</dbReference>
<dbReference type="Gene3D" id="3.30.200.20">
    <property type="entry name" value="Phosphorylase Kinase, domain 1"/>
    <property type="match status" value="1"/>
</dbReference>
<proteinExistence type="inferred from homology"/>
<gene>
    <name evidence="17" type="primary">LOC106562908</name>
</gene>
<evidence type="ECO:0000256" key="4">
    <source>
        <dbReference type="ARBA" id="ARBA00022553"/>
    </source>
</evidence>
<protein>
    <recommendedName>
        <fullName evidence="2">calcium/calmodulin-dependent protein kinase</fullName>
        <ecNumber evidence="2">2.7.11.17</ecNumber>
    </recommendedName>
</protein>